<dbReference type="Pfam" id="PF00196">
    <property type="entry name" value="GerE"/>
    <property type="match status" value="1"/>
</dbReference>
<dbReference type="GO" id="GO:0006355">
    <property type="term" value="P:regulation of DNA-templated transcription"/>
    <property type="evidence" value="ECO:0007669"/>
    <property type="project" value="InterPro"/>
</dbReference>
<keyword evidence="2 5" id="KW-0238">DNA-binding</keyword>
<dbReference type="Gene3D" id="1.10.10.10">
    <property type="entry name" value="Winged helix-like DNA-binding domain superfamily/Winged helix DNA-binding domain"/>
    <property type="match status" value="1"/>
</dbReference>
<evidence type="ECO:0000259" key="4">
    <source>
        <dbReference type="PROSITE" id="PS50043"/>
    </source>
</evidence>
<protein>
    <submittedName>
        <fullName evidence="5">DNA-binding transcriptional activator SdiA</fullName>
    </submittedName>
</protein>
<keyword evidence="1" id="KW-0805">Transcription regulation</keyword>
<dbReference type="OrthoDB" id="7763579at2"/>
<proteinExistence type="predicted"/>
<dbReference type="PROSITE" id="PS50043">
    <property type="entry name" value="HTH_LUXR_2"/>
    <property type="match status" value="1"/>
</dbReference>
<dbReference type="InterPro" id="IPR016032">
    <property type="entry name" value="Sig_transdc_resp-reg_C-effctor"/>
</dbReference>
<evidence type="ECO:0000313" key="6">
    <source>
        <dbReference type="Proteomes" id="UP000194012"/>
    </source>
</evidence>
<reference evidence="6" key="1">
    <citation type="submission" date="2017-03" db="EMBL/GenBank/DDBJ databases">
        <authorList>
            <person name="Rodrigo-Torres L."/>
            <person name="Arahal R.D."/>
            <person name="Lucena T."/>
        </authorList>
    </citation>
    <scope>NUCLEOTIDE SEQUENCE [LARGE SCALE GENOMIC DNA]</scope>
    <source>
        <strain evidence="6">CECT 8370</strain>
    </source>
</reference>
<evidence type="ECO:0000256" key="1">
    <source>
        <dbReference type="ARBA" id="ARBA00023015"/>
    </source>
</evidence>
<dbReference type="AlphaFoldDB" id="A0A1X7A993"/>
<evidence type="ECO:0000313" key="5">
    <source>
        <dbReference type="EMBL" id="SLN73160.1"/>
    </source>
</evidence>
<dbReference type="SUPFAM" id="SSF46894">
    <property type="entry name" value="C-terminal effector domain of the bipartite response regulators"/>
    <property type="match status" value="1"/>
</dbReference>
<dbReference type="InterPro" id="IPR036388">
    <property type="entry name" value="WH-like_DNA-bd_sf"/>
</dbReference>
<dbReference type="EMBL" id="FWFJ01000055">
    <property type="protein sequence ID" value="SLN73160.1"/>
    <property type="molecule type" value="Genomic_DNA"/>
</dbReference>
<keyword evidence="6" id="KW-1185">Reference proteome</keyword>
<dbReference type="SUPFAM" id="SSF75516">
    <property type="entry name" value="Pheromone-binding domain of LuxR-like quorum-sensing transcription factors"/>
    <property type="match status" value="1"/>
</dbReference>
<dbReference type="InterPro" id="IPR005143">
    <property type="entry name" value="TF_LuxR_autoind-bd_dom"/>
</dbReference>
<dbReference type="GO" id="GO:0003677">
    <property type="term" value="F:DNA binding"/>
    <property type="evidence" value="ECO:0007669"/>
    <property type="project" value="UniProtKB-KW"/>
</dbReference>
<dbReference type="InterPro" id="IPR036693">
    <property type="entry name" value="TF_LuxR_autoind-bd_dom_sf"/>
</dbReference>
<feature type="domain" description="HTH luxR-type" evidence="4">
    <location>
        <begin position="144"/>
        <end position="209"/>
    </location>
</feature>
<keyword evidence="3" id="KW-0804">Transcription</keyword>
<dbReference type="InterPro" id="IPR000792">
    <property type="entry name" value="Tscrpt_reg_LuxR_C"/>
</dbReference>
<dbReference type="Pfam" id="PF03472">
    <property type="entry name" value="Autoind_bind"/>
    <property type="match status" value="1"/>
</dbReference>
<evidence type="ECO:0000256" key="2">
    <source>
        <dbReference type="ARBA" id="ARBA00023125"/>
    </source>
</evidence>
<dbReference type="SMART" id="SM00421">
    <property type="entry name" value="HTH_LUXR"/>
    <property type="match status" value="1"/>
</dbReference>
<dbReference type="Gene3D" id="3.30.450.80">
    <property type="entry name" value="Transcription factor LuxR-like, autoinducer-binding domain"/>
    <property type="match status" value="1"/>
</dbReference>
<gene>
    <name evidence="5" type="ORF">ROG8370_03582</name>
</gene>
<evidence type="ECO:0000256" key="3">
    <source>
        <dbReference type="ARBA" id="ARBA00023163"/>
    </source>
</evidence>
<name>A0A1X7A993_9RHOB</name>
<organism evidence="5 6">
    <name type="scientific">Roseovarius gaetbuli</name>
    <dbReference type="NCBI Taxonomy" id="1356575"/>
    <lineage>
        <taxon>Bacteria</taxon>
        <taxon>Pseudomonadati</taxon>
        <taxon>Pseudomonadota</taxon>
        <taxon>Alphaproteobacteria</taxon>
        <taxon>Rhodobacterales</taxon>
        <taxon>Roseobacteraceae</taxon>
        <taxon>Roseovarius</taxon>
    </lineage>
</organism>
<dbReference type="Proteomes" id="UP000194012">
    <property type="component" value="Unassembled WGS sequence"/>
</dbReference>
<accession>A0A1X7A993</accession>
<sequence length="212" mass="23745">MVARATRKLAAAELFERSLDMVARIGTEGYFVMVNHVRMGPEFIQSSYSVEWQTEYDLNAYHLRDPSFLWGLTNNGSRRWSEITLPDASGVMKRARRHGLIFGAVFSCGMQSKKSVLCVARDDRELSDEEMAALASWFDDYVKACTTKLAFSEKELAVLQCLANDMTVERAAAHLNISASAAKARLKTARDRFGVKTNTRIVAMALRSHLIA</sequence>